<evidence type="ECO:0000313" key="1">
    <source>
        <dbReference type="EMBL" id="CEG12440.1"/>
    </source>
</evidence>
<dbReference type="InterPro" id="IPR008928">
    <property type="entry name" value="6-hairpin_glycosidase_sf"/>
</dbReference>
<reference evidence="1" key="1">
    <citation type="submission" date="2014-09" db="EMBL/GenBank/DDBJ databases">
        <authorList>
            <person name="Probst J Alexander"/>
        </authorList>
    </citation>
    <scope>NUCLEOTIDE SEQUENCE</scope>
</reference>
<dbReference type="GO" id="GO:0005975">
    <property type="term" value="P:carbohydrate metabolic process"/>
    <property type="evidence" value="ECO:0007669"/>
    <property type="project" value="InterPro"/>
</dbReference>
<name>A0A098EBN2_9ZZZZ</name>
<dbReference type="AlphaFoldDB" id="A0A098EBN2"/>
<organism evidence="1">
    <name type="scientific">groundwater metagenome</name>
    <dbReference type="NCBI Taxonomy" id="717931"/>
    <lineage>
        <taxon>unclassified sequences</taxon>
        <taxon>metagenomes</taxon>
        <taxon>ecological metagenomes</taxon>
    </lineage>
</organism>
<proteinExistence type="predicted"/>
<protein>
    <submittedName>
        <fullName evidence="1">Uncharacterized protein</fullName>
    </submittedName>
</protein>
<gene>
    <name evidence="1" type="ORF">MSIBF_A230001</name>
</gene>
<dbReference type="SUPFAM" id="SSF48208">
    <property type="entry name" value="Six-hairpin glycosidases"/>
    <property type="match status" value="1"/>
</dbReference>
<accession>A0A098EBN2</accession>
<dbReference type="EMBL" id="CCXY01000146">
    <property type="protein sequence ID" value="CEG12440.1"/>
    <property type="molecule type" value="Genomic_DNA"/>
</dbReference>
<sequence length="251" mass="28979">MNKVYGFMSSKFTPKFEDHHSVILRAYSNLLLVHQLLDDTKQISKLKAEIHNYANEFLNHQLKNGSFPIMPQNGATRDLFHQVKDIASSLKIGRAHLHCQLKANIGLLLAYKATRAEEYLISAKNNFEWVIKNLLLPNGAVKWNVANFENFFEIHQMLFLICSKYIYDLSGGKYDYTPYAISVWKFLLGDNPAEIDMYVQNYKSTGAFFSFRCLDDKGKLIQYKELYGLFKGAYEMGYTLWALALNKNLSL</sequence>